<protein>
    <submittedName>
        <fullName evidence="1">TPR-like protein</fullName>
    </submittedName>
</protein>
<evidence type="ECO:0000313" key="2">
    <source>
        <dbReference type="Proteomes" id="UP000827976"/>
    </source>
</evidence>
<sequence length="212" mass="23003">MEVLVQALLLLFAAAIFIALQSLPKRALSGLRRRSHATAQAHRHFLQGAALLSRARVASSPHSVSLARAALTEADRALSLDPRDAASHILRALALDLQGRRLPALRSLDHALSPPASRSLPPRERADALFKRAQIHLALSRRRRGADLAAADLAEVLRLSPENAKAFSLLGECYEIKGMKKEAKEAFESAIEIDKELSSACEGLERLSTSKA</sequence>
<proteinExistence type="predicted"/>
<dbReference type="EMBL" id="CM037027">
    <property type="protein sequence ID" value="KAH7657190.1"/>
    <property type="molecule type" value="Genomic_DNA"/>
</dbReference>
<accession>A0ACB7UAA9</accession>
<reference evidence="2" key="1">
    <citation type="journal article" date="2022" name="Nat. Commun.">
        <title>Chromosome evolution and the genetic basis of agronomically important traits in greater yam.</title>
        <authorList>
            <person name="Bredeson J.V."/>
            <person name="Lyons J.B."/>
            <person name="Oniyinde I.O."/>
            <person name="Okereke N.R."/>
            <person name="Kolade O."/>
            <person name="Nnabue I."/>
            <person name="Nwadili C.O."/>
            <person name="Hribova E."/>
            <person name="Parker M."/>
            <person name="Nwogha J."/>
            <person name="Shu S."/>
            <person name="Carlson J."/>
            <person name="Kariba R."/>
            <person name="Muthemba S."/>
            <person name="Knop K."/>
            <person name="Barton G.J."/>
            <person name="Sherwood A.V."/>
            <person name="Lopez-Montes A."/>
            <person name="Asiedu R."/>
            <person name="Jamnadass R."/>
            <person name="Muchugi A."/>
            <person name="Goodstein D."/>
            <person name="Egesi C.N."/>
            <person name="Featherston J."/>
            <person name="Asfaw A."/>
            <person name="Simpson G.G."/>
            <person name="Dolezel J."/>
            <person name="Hendre P.S."/>
            <person name="Van Deynze A."/>
            <person name="Kumar P.L."/>
            <person name="Obidiegwu J.E."/>
            <person name="Bhattacharjee R."/>
            <person name="Rokhsar D.S."/>
        </authorList>
    </citation>
    <scope>NUCLEOTIDE SEQUENCE [LARGE SCALE GENOMIC DNA]</scope>
    <source>
        <strain evidence="2">cv. TDa95/00328</strain>
    </source>
</reference>
<comment type="caution">
    <text evidence="1">The sequence shown here is derived from an EMBL/GenBank/DDBJ whole genome shotgun (WGS) entry which is preliminary data.</text>
</comment>
<dbReference type="Proteomes" id="UP000827976">
    <property type="component" value="Chromosome 17"/>
</dbReference>
<keyword evidence="2" id="KW-1185">Reference proteome</keyword>
<evidence type="ECO:0000313" key="1">
    <source>
        <dbReference type="EMBL" id="KAH7657190.1"/>
    </source>
</evidence>
<gene>
    <name evidence="1" type="ORF">IHE45_17G004600</name>
</gene>
<organism evidence="1 2">
    <name type="scientific">Dioscorea alata</name>
    <name type="common">Purple yam</name>
    <dbReference type="NCBI Taxonomy" id="55571"/>
    <lineage>
        <taxon>Eukaryota</taxon>
        <taxon>Viridiplantae</taxon>
        <taxon>Streptophyta</taxon>
        <taxon>Embryophyta</taxon>
        <taxon>Tracheophyta</taxon>
        <taxon>Spermatophyta</taxon>
        <taxon>Magnoliopsida</taxon>
        <taxon>Liliopsida</taxon>
        <taxon>Dioscoreales</taxon>
        <taxon>Dioscoreaceae</taxon>
        <taxon>Dioscorea</taxon>
    </lineage>
</organism>
<name>A0ACB7UAA9_DIOAL</name>